<accession>A0A3M9MZ70</accession>
<sequence>MNFFYDYIYYRVNQFYFKKDGRNGNRSIILVLFSIIGIIGNVYIVIMHALNIYNPKGIPLIVKLGIYVSMFAIYYFVNKKYNGKYNKYRFFWKNESKQTRFYKGILVILSIILPWVTCCIMGLKWR</sequence>
<feature type="transmembrane region" description="Helical" evidence="1">
    <location>
        <begin position="101"/>
        <end position="123"/>
    </location>
</feature>
<dbReference type="Proteomes" id="UP000272117">
    <property type="component" value="Unassembled WGS sequence"/>
</dbReference>
<feature type="transmembrane region" description="Helical" evidence="1">
    <location>
        <begin position="58"/>
        <end position="77"/>
    </location>
</feature>
<protein>
    <submittedName>
        <fullName evidence="2">Uncharacterized protein</fullName>
    </submittedName>
</protein>
<name>A0A3M9MZ70_9BACT</name>
<reference evidence="2 3" key="1">
    <citation type="submission" date="2018-11" db="EMBL/GenBank/DDBJ databases">
        <title>Rufibacter latericius sp. nov., isolated from water in Baiyang Lake.</title>
        <authorList>
            <person name="Yang Y."/>
        </authorList>
    </citation>
    <scope>NUCLEOTIDE SEQUENCE [LARGE SCALE GENOMIC DNA]</scope>
    <source>
        <strain evidence="2 3">R-22-1c-1</strain>
    </source>
</reference>
<organism evidence="2 3">
    <name type="scientific">Rufibacter latericius</name>
    <dbReference type="NCBI Taxonomy" id="2487040"/>
    <lineage>
        <taxon>Bacteria</taxon>
        <taxon>Pseudomonadati</taxon>
        <taxon>Bacteroidota</taxon>
        <taxon>Cytophagia</taxon>
        <taxon>Cytophagales</taxon>
        <taxon>Hymenobacteraceae</taxon>
        <taxon>Rufibacter</taxon>
    </lineage>
</organism>
<keyword evidence="3" id="KW-1185">Reference proteome</keyword>
<comment type="caution">
    <text evidence="2">The sequence shown here is derived from an EMBL/GenBank/DDBJ whole genome shotgun (WGS) entry which is preliminary data.</text>
</comment>
<keyword evidence="1" id="KW-0812">Transmembrane</keyword>
<gene>
    <name evidence="2" type="ORF">EFB08_03940</name>
</gene>
<evidence type="ECO:0000256" key="1">
    <source>
        <dbReference type="SAM" id="Phobius"/>
    </source>
</evidence>
<evidence type="ECO:0000313" key="3">
    <source>
        <dbReference type="Proteomes" id="UP000272117"/>
    </source>
</evidence>
<keyword evidence="1" id="KW-1133">Transmembrane helix</keyword>
<keyword evidence="1" id="KW-0472">Membrane</keyword>
<evidence type="ECO:0000313" key="2">
    <source>
        <dbReference type="EMBL" id="RNI30427.1"/>
    </source>
</evidence>
<dbReference type="AlphaFoldDB" id="A0A3M9MZ70"/>
<feature type="transmembrane region" description="Helical" evidence="1">
    <location>
        <begin position="28"/>
        <end position="46"/>
    </location>
</feature>
<proteinExistence type="predicted"/>
<dbReference type="EMBL" id="RJJD01000002">
    <property type="protein sequence ID" value="RNI30427.1"/>
    <property type="molecule type" value="Genomic_DNA"/>
</dbReference>